<evidence type="ECO:0000259" key="9">
    <source>
        <dbReference type="PROSITE" id="PS50850"/>
    </source>
</evidence>
<dbReference type="GO" id="GO:0005886">
    <property type="term" value="C:plasma membrane"/>
    <property type="evidence" value="ECO:0007669"/>
    <property type="project" value="TreeGrafter"/>
</dbReference>
<evidence type="ECO:0000313" key="11">
    <source>
        <dbReference type="Proteomes" id="UP001251528"/>
    </source>
</evidence>
<evidence type="ECO:0000256" key="3">
    <source>
        <dbReference type="ARBA" id="ARBA00022448"/>
    </source>
</evidence>
<feature type="transmembrane region" description="Helical" evidence="8">
    <location>
        <begin position="86"/>
        <end position="105"/>
    </location>
</feature>
<evidence type="ECO:0000256" key="7">
    <source>
        <dbReference type="SAM" id="MobiDB-lite"/>
    </source>
</evidence>
<dbReference type="PANTHER" id="PTHR23501:SF12">
    <property type="entry name" value="MAJOR FACILITATOR SUPERFAMILY (MFS) PROFILE DOMAIN-CONTAINING PROTEIN-RELATED"/>
    <property type="match status" value="1"/>
</dbReference>
<feature type="compositionally biased region" description="Polar residues" evidence="7">
    <location>
        <begin position="1"/>
        <end position="12"/>
    </location>
</feature>
<sequence length="472" mass="49833">MPASQTADTLTITPEGGQPAASDAIPPQETVSEKSPQEESPRSVHGIKWFLVVVSLLASFLLYALDTTIVATIQPAIIATFGHVDLVPWLGVSFALASAASTLIWSKAYGVFSAKKLFLGSTALFMGASGLCGGAPHINAFVVGRALAGVGGTGMYMGLLTILSVSTSDAERPRYLSLTGFWWGIGTVLGPVVGGAFAQSPATWRWSFYLNPCVGGVVAPIYFIVLPDYHPLNGIPLRRRLAMLDYIGALLSSATFLCVMMAMNFGGVLWRWNDGRSVALFVLAGVFWVLFCLQQVYTVGTSMDHRIFPMHFFKNYAMVNLFITMNTADEQTSNAKIYGYTILLGVGVGCYCQAGFPAAQVQVAAKDFAYSVGFMTVSQMLGIALGTGISGAVFVNLAHQGLEHLFPNATTGQISSAVAGVGSDLLNSASPETATAAIHAIAAAIQNAFVPVFVTGAAAFLCSLAMMRQKGV</sequence>
<name>A0AAJ0FNT7_9HYPO</name>
<evidence type="ECO:0000256" key="6">
    <source>
        <dbReference type="ARBA" id="ARBA00023136"/>
    </source>
</evidence>
<keyword evidence="6 8" id="KW-0472">Membrane</keyword>
<feature type="transmembrane region" description="Helical" evidence="8">
    <location>
        <begin position="307"/>
        <end position="325"/>
    </location>
</feature>
<dbReference type="EMBL" id="JASWJB010000346">
    <property type="protein sequence ID" value="KAK2591311.1"/>
    <property type="molecule type" value="Genomic_DNA"/>
</dbReference>
<evidence type="ECO:0000256" key="8">
    <source>
        <dbReference type="SAM" id="Phobius"/>
    </source>
</evidence>
<evidence type="ECO:0000256" key="5">
    <source>
        <dbReference type="ARBA" id="ARBA00022989"/>
    </source>
</evidence>
<organism evidence="10 11">
    <name type="scientific">Conoideocrella luteorostrata</name>
    <dbReference type="NCBI Taxonomy" id="1105319"/>
    <lineage>
        <taxon>Eukaryota</taxon>
        <taxon>Fungi</taxon>
        <taxon>Dikarya</taxon>
        <taxon>Ascomycota</taxon>
        <taxon>Pezizomycotina</taxon>
        <taxon>Sordariomycetes</taxon>
        <taxon>Hypocreomycetidae</taxon>
        <taxon>Hypocreales</taxon>
        <taxon>Clavicipitaceae</taxon>
        <taxon>Conoideocrella</taxon>
    </lineage>
</organism>
<dbReference type="InterPro" id="IPR036259">
    <property type="entry name" value="MFS_trans_sf"/>
</dbReference>
<accession>A0AAJ0FNT7</accession>
<comment type="subcellular location">
    <subcellularLocation>
        <location evidence="1">Membrane</location>
        <topology evidence="1">Multi-pass membrane protein</topology>
    </subcellularLocation>
</comment>
<dbReference type="SUPFAM" id="SSF103473">
    <property type="entry name" value="MFS general substrate transporter"/>
    <property type="match status" value="1"/>
</dbReference>
<proteinExistence type="inferred from homology"/>
<feature type="transmembrane region" description="Helical" evidence="8">
    <location>
        <begin position="142"/>
        <end position="163"/>
    </location>
</feature>
<dbReference type="InterPro" id="IPR011701">
    <property type="entry name" value="MFS"/>
</dbReference>
<reference evidence="10" key="1">
    <citation type="submission" date="2023-06" db="EMBL/GenBank/DDBJ databases">
        <title>Conoideocrella luteorostrata (Hypocreales: Clavicipitaceae), a potential biocontrol fungus for elongate hemlock scale in United States Christmas tree production areas.</title>
        <authorList>
            <person name="Barrett H."/>
            <person name="Lovett B."/>
            <person name="Macias A.M."/>
            <person name="Stajich J.E."/>
            <person name="Kasson M.T."/>
        </authorList>
    </citation>
    <scope>NUCLEOTIDE SEQUENCE</scope>
    <source>
        <strain evidence="10">ARSEF 14590</strain>
    </source>
</reference>
<feature type="transmembrane region" description="Helical" evidence="8">
    <location>
        <begin position="246"/>
        <end position="272"/>
    </location>
</feature>
<dbReference type="Proteomes" id="UP001251528">
    <property type="component" value="Unassembled WGS sequence"/>
</dbReference>
<dbReference type="Gene3D" id="1.20.1250.20">
    <property type="entry name" value="MFS general substrate transporter like domains"/>
    <property type="match status" value="1"/>
</dbReference>
<feature type="transmembrane region" description="Helical" evidence="8">
    <location>
        <begin position="206"/>
        <end position="225"/>
    </location>
</feature>
<feature type="transmembrane region" description="Helical" evidence="8">
    <location>
        <begin position="175"/>
        <end position="194"/>
    </location>
</feature>
<dbReference type="GO" id="GO:0022857">
    <property type="term" value="F:transmembrane transporter activity"/>
    <property type="evidence" value="ECO:0007669"/>
    <property type="project" value="InterPro"/>
</dbReference>
<feature type="transmembrane region" description="Helical" evidence="8">
    <location>
        <begin position="337"/>
        <end position="356"/>
    </location>
</feature>
<evidence type="ECO:0000256" key="4">
    <source>
        <dbReference type="ARBA" id="ARBA00022692"/>
    </source>
</evidence>
<dbReference type="AlphaFoldDB" id="A0AAJ0FNT7"/>
<evidence type="ECO:0000313" key="10">
    <source>
        <dbReference type="EMBL" id="KAK2591311.1"/>
    </source>
</evidence>
<dbReference type="Pfam" id="PF07690">
    <property type="entry name" value="MFS_1"/>
    <property type="match status" value="1"/>
</dbReference>
<feature type="transmembrane region" description="Helical" evidence="8">
    <location>
        <begin position="368"/>
        <end position="395"/>
    </location>
</feature>
<feature type="transmembrane region" description="Helical" evidence="8">
    <location>
        <begin position="49"/>
        <end position="74"/>
    </location>
</feature>
<gene>
    <name evidence="10" type="ORF">QQS21_010995</name>
</gene>
<keyword evidence="5 8" id="KW-1133">Transmembrane helix</keyword>
<feature type="compositionally biased region" description="Basic and acidic residues" evidence="7">
    <location>
        <begin position="31"/>
        <end position="40"/>
    </location>
</feature>
<feature type="transmembrane region" description="Helical" evidence="8">
    <location>
        <begin position="278"/>
        <end position="300"/>
    </location>
</feature>
<dbReference type="InterPro" id="IPR020846">
    <property type="entry name" value="MFS_dom"/>
</dbReference>
<keyword evidence="3" id="KW-0813">Transport</keyword>
<evidence type="ECO:0000256" key="1">
    <source>
        <dbReference type="ARBA" id="ARBA00004141"/>
    </source>
</evidence>
<comment type="caution">
    <text evidence="10">The sequence shown here is derived from an EMBL/GenBank/DDBJ whole genome shotgun (WGS) entry which is preliminary data.</text>
</comment>
<keyword evidence="4 8" id="KW-0812">Transmembrane</keyword>
<feature type="domain" description="Major facilitator superfamily (MFS) profile" evidence="9">
    <location>
        <begin position="52"/>
        <end position="472"/>
    </location>
</feature>
<dbReference type="PROSITE" id="PS50850">
    <property type="entry name" value="MFS"/>
    <property type="match status" value="1"/>
</dbReference>
<feature type="region of interest" description="Disordered" evidence="7">
    <location>
        <begin position="1"/>
        <end position="40"/>
    </location>
</feature>
<evidence type="ECO:0000256" key="2">
    <source>
        <dbReference type="ARBA" id="ARBA00007520"/>
    </source>
</evidence>
<dbReference type="PANTHER" id="PTHR23501">
    <property type="entry name" value="MAJOR FACILITATOR SUPERFAMILY"/>
    <property type="match status" value="1"/>
</dbReference>
<protein>
    <recommendedName>
        <fullName evidence="9">Major facilitator superfamily (MFS) profile domain-containing protein</fullName>
    </recommendedName>
</protein>
<keyword evidence="11" id="KW-1185">Reference proteome</keyword>
<comment type="similarity">
    <text evidence="2">Belongs to the major facilitator superfamily. TCR/Tet family.</text>
</comment>
<feature type="transmembrane region" description="Helical" evidence="8">
    <location>
        <begin position="448"/>
        <end position="467"/>
    </location>
</feature>